<name>A0AAN8MPW7_9TELE</name>
<proteinExistence type="predicted"/>
<protein>
    <submittedName>
        <fullName evidence="1">Uncharacterized protein</fullName>
    </submittedName>
</protein>
<comment type="caution">
    <text evidence="1">The sequence shown here is derived from an EMBL/GenBank/DDBJ whole genome shotgun (WGS) entry which is preliminary data.</text>
</comment>
<sequence length="103" mass="11580">MPAYLDIALQGSMNVKDQHIRCKLSLLERKCSSGVEKLKIVIGEHLQNGIPTSPISPILEKTISFFTPKKVLLSPTGYSKYSRDMLRLFPASEEDIVPLCFEQ</sequence>
<dbReference type="Proteomes" id="UP001356427">
    <property type="component" value="Unassembled WGS sequence"/>
</dbReference>
<organism evidence="1 2">
    <name type="scientific">Coregonus suidteri</name>
    <dbReference type="NCBI Taxonomy" id="861788"/>
    <lineage>
        <taxon>Eukaryota</taxon>
        <taxon>Metazoa</taxon>
        <taxon>Chordata</taxon>
        <taxon>Craniata</taxon>
        <taxon>Vertebrata</taxon>
        <taxon>Euteleostomi</taxon>
        <taxon>Actinopterygii</taxon>
        <taxon>Neopterygii</taxon>
        <taxon>Teleostei</taxon>
        <taxon>Protacanthopterygii</taxon>
        <taxon>Salmoniformes</taxon>
        <taxon>Salmonidae</taxon>
        <taxon>Coregoninae</taxon>
        <taxon>Coregonus</taxon>
    </lineage>
</organism>
<dbReference type="EMBL" id="JAGTTL010000008">
    <property type="protein sequence ID" value="KAK6318931.1"/>
    <property type="molecule type" value="Genomic_DNA"/>
</dbReference>
<accession>A0AAN8MPW7</accession>
<evidence type="ECO:0000313" key="2">
    <source>
        <dbReference type="Proteomes" id="UP001356427"/>
    </source>
</evidence>
<keyword evidence="2" id="KW-1185">Reference proteome</keyword>
<reference evidence="1 2" key="1">
    <citation type="submission" date="2021-04" db="EMBL/GenBank/DDBJ databases">
        <authorList>
            <person name="De Guttry C."/>
            <person name="Zahm M."/>
            <person name="Klopp C."/>
            <person name="Cabau C."/>
            <person name="Louis A."/>
            <person name="Berthelot C."/>
            <person name="Parey E."/>
            <person name="Roest Crollius H."/>
            <person name="Montfort J."/>
            <person name="Robinson-Rechavi M."/>
            <person name="Bucao C."/>
            <person name="Bouchez O."/>
            <person name="Gislard M."/>
            <person name="Lluch J."/>
            <person name="Milhes M."/>
            <person name="Lampietro C."/>
            <person name="Lopez Roques C."/>
            <person name="Donnadieu C."/>
            <person name="Braasch I."/>
            <person name="Desvignes T."/>
            <person name="Postlethwait J."/>
            <person name="Bobe J."/>
            <person name="Wedekind C."/>
            <person name="Guiguen Y."/>
        </authorList>
    </citation>
    <scope>NUCLEOTIDE SEQUENCE [LARGE SCALE GENOMIC DNA]</scope>
    <source>
        <strain evidence="1">Cs_M1</strain>
        <tissue evidence="1">Blood</tissue>
    </source>
</reference>
<evidence type="ECO:0000313" key="1">
    <source>
        <dbReference type="EMBL" id="KAK6318931.1"/>
    </source>
</evidence>
<gene>
    <name evidence="1" type="ORF">J4Q44_G00101420</name>
</gene>
<dbReference type="AlphaFoldDB" id="A0AAN8MPW7"/>